<name>A0AAD5VLY3_9AGAR</name>
<evidence type="ECO:0000313" key="3">
    <source>
        <dbReference type="Proteomes" id="UP001213000"/>
    </source>
</evidence>
<comment type="caution">
    <text evidence="2">The sequence shown here is derived from an EMBL/GenBank/DDBJ whole genome shotgun (WGS) entry which is preliminary data.</text>
</comment>
<protein>
    <recommendedName>
        <fullName evidence="4">WW domain-containing protein</fullName>
    </recommendedName>
</protein>
<feature type="transmembrane region" description="Helical" evidence="1">
    <location>
        <begin position="372"/>
        <end position="399"/>
    </location>
</feature>
<dbReference type="EMBL" id="JANIEX010000858">
    <property type="protein sequence ID" value="KAJ3562530.1"/>
    <property type="molecule type" value="Genomic_DNA"/>
</dbReference>
<dbReference type="Proteomes" id="UP001213000">
    <property type="component" value="Unassembled WGS sequence"/>
</dbReference>
<keyword evidence="1" id="KW-0812">Transmembrane</keyword>
<keyword evidence="3" id="KW-1185">Reference proteome</keyword>
<dbReference type="AlphaFoldDB" id="A0AAD5VLY3"/>
<evidence type="ECO:0000256" key="1">
    <source>
        <dbReference type="SAM" id="Phobius"/>
    </source>
</evidence>
<gene>
    <name evidence="2" type="ORF">NP233_g9513</name>
</gene>
<evidence type="ECO:0000313" key="2">
    <source>
        <dbReference type="EMBL" id="KAJ3562530.1"/>
    </source>
</evidence>
<reference evidence="2" key="1">
    <citation type="submission" date="2022-07" db="EMBL/GenBank/DDBJ databases">
        <title>Genome Sequence of Leucocoprinus birnbaumii.</title>
        <authorList>
            <person name="Buettner E."/>
        </authorList>
    </citation>
    <scope>NUCLEOTIDE SEQUENCE</scope>
    <source>
        <strain evidence="2">VT141</strain>
    </source>
</reference>
<organism evidence="2 3">
    <name type="scientific">Leucocoprinus birnbaumii</name>
    <dbReference type="NCBI Taxonomy" id="56174"/>
    <lineage>
        <taxon>Eukaryota</taxon>
        <taxon>Fungi</taxon>
        <taxon>Dikarya</taxon>
        <taxon>Basidiomycota</taxon>
        <taxon>Agaricomycotina</taxon>
        <taxon>Agaricomycetes</taxon>
        <taxon>Agaricomycetidae</taxon>
        <taxon>Agaricales</taxon>
        <taxon>Agaricineae</taxon>
        <taxon>Agaricaceae</taxon>
        <taxon>Leucocoprinus</taxon>
    </lineage>
</organism>
<proteinExistence type="predicted"/>
<accession>A0AAD5VLY3</accession>
<sequence length="439" mass="50057">MGSTGPRTQLSSLPIDAATHASPTYLPPQWSVHVQPEGKPYFYHAGEVATVTESWLYTPEIATEAEKWIDHLTTKIKEKGIDLANAELYIRIDDDLDCLYYGVDKRDQVLFWVEDYDTEDIGLKSVASPSHLRTLLQLHFWEHIDRFPAHFGGLSEDTLLKLIDIFTHCRMDHITSVTATFTYSRADTAALSKVLRDCRGRTREPEIVSTIARAWHLVMHNRFHNHYGEETPRLDISMSIWEDESPEQQGYRQLFSSLSFGKSEKYRTMLNSLFVDKYVYSHRVHAFVNGLLKEWKEQYLPSFFMLLLHVAFFFMSASQIIAAISAACFSASLLTAFALVQQHEGLIDDRNSPVAVDWISDRVSATYKFQKLALALSLPNTFFNWGLVFFFGHWLFIGLSHLDTYVAATFIGIISLAVLAFIAVTSPNCHPQHFIPTTS</sequence>
<evidence type="ECO:0008006" key="4">
    <source>
        <dbReference type="Google" id="ProtNLM"/>
    </source>
</evidence>
<feature type="transmembrane region" description="Helical" evidence="1">
    <location>
        <begin position="321"/>
        <end position="340"/>
    </location>
</feature>
<keyword evidence="1" id="KW-0472">Membrane</keyword>
<feature type="transmembrane region" description="Helical" evidence="1">
    <location>
        <begin position="405"/>
        <end position="424"/>
    </location>
</feature>
<keyword evidence="1" id="KW-1133">Transmembrane helix</keyword>